<keyword evidence="1" id="KW-0175">Coiled coil</keyword>
<name>A0A1I8EGW0_WUCBA</name>
<dbReference type="WBParaSite" id="maker-PairedContig_2016-snap-gene-0.14-mRNA-1">
    <property type="protein sequence ID" value="maker-PairedContig_2016-snap-gene-0.14-mRNA-1"/>
    <property type="gene ID" value="maker-PairedContig_2016-snap-gene-0.14"/>
</dbReference>
<reference evidence="2" key="1">
    <citation type="submission" date="2016-11" db="UniProtKB">
        <authorList>
            <consortium name="WormBaseParasite"/>
        </authorList>
    </citation>
    <scope>IDENTIFICATION</scope>
    <source>
        <strain evidence="2">pt0022</strain>
    </source>
</reference>
<proteinExistence type="predicted"/>
<accession>A0A1I8EGW0</accession>
<protein>
    <submittedName>
        <fullName evidence="2">Uncharacterized protein</fullName>
    </submittedName>
</protein>
<sequence length="232" mass="27564">MKNSPDETFDFENVKFQYLFDSVRQEFPQQLKEKYQRSCENRKNLLLLIKWLNDVIAKRVDGNLMVHLASLAIENIEFKESLITFEHLNKQMSFTNIYQDMNVIKESLKEIECMNIVEMTNKISELIKICENDIKLNGIPSVKNETFLIKNLMRYLVEMKELMKEIKRIEKQNKLDGKKKKSHTISFDSNFKIKNKDEKTNKHTSVRSIVEALVPVVDKKRKNRKKRETSKE</sequence>
<organism evidence="2">
    <name type="scientific">Wuchereria bancrofti</name>
    <dbReference type="NCBI Taxonomy" id="6293"/>
    <lineage>
        <taxon>Eukaryota</taxon>
        <taxon>Metazoa</taxon>
        <taxon>Ecdysozoa</taxon>
        <taxon>Nematoda</taxon>
        <taxon>Chromadorea</taxon>
        <taxon>Rhabditida</taxon>
        <taxon>Spirurina</taxon>
        <taxon>Spiruromorpha</taxon>
        <taxon>Filarioidea</taxon>
        <taxon>Onchocercidae</taxon>
        <taxon>Wuchereria</taxon>
    </lineage>
</organism>
<evidence type="ECO:0000256" key="1">
    <source>
        <dbReference type="SAM" id="Coils"/>
    </source>
</evidence>
<dbReference type="AlphaFoldDB" id="A0A1I8EGW0"/>
<feature type="coiled-coil region" evidence="1">
    <location>
        <begin position="152"/>
        <end position="179"/>
    </location>
</feature>
<evidence type="ECO:0000313" key="2">
    <source>
        <dbReference type="WBParaSite" id="maker-PairedContig_2016-snap-gene-0.14-mRNA-1"/>
    </source>
</evidence>